<gene>
    <name evidence="2" type="ORF">GCM10009799_03470</name>
</gene>
<name>A0ABN2S7Y4_9ACTN</name>
<evidence type="ECO:0000313" key="2">
    <source>
        <dbReference type="EMBL" id="GAA1981698.1"/>
    </source>
</evidence>
<sequence length="75" mass="7892">MGPRPGPEPGAAYGAGPPGLLGPSLSKQERLSKGDPTVTPSPGGVGLRFTSRQVIDRRKAEDDIRSLWTENLTPP</sequence>
<evidence type="ECO:0000313" key="3">
    <source>
        <dbReference type="Proteomes" id="UP001501585"/>
    </source>
</evidence>
<keyword evidence="3" id="KW-1185">Reference proteome</keyword>
<protein>
    <submittedName>
        <fullName evidence="2">Uncharacterized protein</fullName>
    </submittedName>
</protein>
<dbReference type="Proteomes" id="UP001501585">
    <property type="component" value="Unassembled WGS sequence"/>
</dbReference>
<comment type="caution">
    <text evidence="2">The sequence shown here is derived from an EMBL/GenBank/DDBJ whole genome shotgun (WGS) entry which is preliminary data.</text>
</comment>
<accession>A0ABN2S7Y4</accession>
<feature type="region of interest" description="Disordered" evidence="1">
    <location>
        <begin position="1"/>
        <end position="52"/>
    </location>
</feature>
<proteinExistence type="predicted"/>
<evidence type="ECO:0000256" key="1">
    <source>
        <dbReference type="SAM" id="MobiDB-lite"/>
    </source>
</evidence>
<organism evidence="2 3">
    <name type="scientific">Nocardiopsis rhodophaea</name>
    <dbReference type="NCBI Taxonomy" id="280238"/>
    <lineage>
        <taxon>Bacteria</taxon>
        <taxon>Bacillati</taxon>
        <taxon>Actinomycetota</taxon>
        <taxon>Actinomycetes</taxon>
        <taxon>Streptosporangiales</taxon>
        <taxon>Nocardiopsidaceae</taxon>
        <taxon>Nocardiopsis</taxon>
    </lineage>
</organism>
<reference evidence="2 3" key="1">
    <citation type="journal article" date="2019" name="Int. J. Syst. Evol. Microbiol.">
        <title>The Global Catalogue of Microorganisms (GCM) 10K type strain sequencing project: providing services to taxonomists for standard genome sequencing and annotation.</title>
        <authorList>
            <consortium name="The Broad Institute Genomics Platform"/>
            <consortium name="The Broad Institute Genome Sequencing Center for Infectious Disease"/>
            <person name="Wu L."/>
            <person name="Ma J."/>
        </authorList>
    </citation>
    <scope>NUCLEOTIDE SEQUENCE [LARGE SCALE GENOMIC DNA]</scope>
    <source>
        <strain evidence="2 3">JCM 15313</strain>
    </source>
</reference>
<dbReference type="EMBL" id="BAAAPC010000001">
    <property type="protein sequence ID" value="GAA1981698.1"/>
    <property type="molecule type" value="Genomic_DNA"/>
</dbReference>